<keyword evidence="3" id="KW-1185">Reference proteome</keyword>
<evidence type="ECO:0000259" key="1">
    <source>
        <dbReference type="Pfam" id="PF12680"/>
    </source>
</evidence>
<evidence type="ECO:0000313" key="3">
    <source>
        <dbReference type="Proteomes" id="UP000267464"/>
    </source>
</evidence>
<dbReference type="EMBL" id="QUSW01000002">
    <property type="protein sequence ID" value="RQP24987.1"/>
    <property type="molecule type" value="Genomic_DNA"/>
</dbReference>
<sequence length="147" mass="15989">MQRQTMPAVRLAHLFQETTMTFTAALAAATLATAACTDPSLLRLVDDYVTLHDTPSIEGIERLFTPRFVVQGPNLSGEPTTTEGYLAFLQSLKGLRFRKAPGTEVAVDDEGHLVLHFVVTQGDKTLARGVDTITLEDGKISRVVGVY</sequence>
<reference evidence="2 3" key="2">
    <citation type="submission" date="2018-12" db="EMBL/GenBank/DDBJ databases">
        <title>Rhizobacter gummiphilus sp. nov., a rubber-degrading bacterium isolated from the soil of a botanical garden in Japan.</title>
        <authorList>
            <person name="Shunsuke S.S."/>
        </authorList>
    </citation>
    <scope>NUCLEOTIDE SEQUENCE [LARGE SCALE GENOMIC DNA]</scope>
    <source>
        <strain evidence="2 3">S-16</strain>
    </source>
</reference>
<evidence type="ECO:0000313" key="2">
    <source>
        <dbReference type="EMBL" id="RQP24987.1"/>
    </source>
</evidence>
<dbReference type="Proteomes" id="UP000267464">
    <property type="component" value="Unassembled WGS sequence"/>
</dbReference>
<feature type="domain" description="SnoaL-like" evidence="1">
    <location>
        <begin position="46"/>
        <end position="142"/>
    </location>
</feature>
<dbReference type="SUPFAM" id="SSF54427">
    <property type="entry name" value="NTF2-like"/>
    <property type="match status" value="1"/>
</dbReference>
<dbReference type="InterPro" id="IPR032710">
    <property type="entry name" value="NTF2-like_dom_sf"/>
</dbReference>
<comment type="caution">
    <text evidence="2">The sequence shown here is derived from an EMBL/GenBank/DDBJ whole genome shotgun (WGS) entry which is preliminary data.</text>
</comment>
<accession>A0A3N7HRV1</accession>
<protein>
    <submittedName>
        <fullName evidence="2">Nuclear transport factor 2 family protein</fullName>
    </submittedName>
</protein>
<name>A0A3N7HRV1_9BURK</name>
<gene>
    <name evidence="2" type="ORF">DZC73_09000</name>
</gene>
<reference evidence="2 3" key="1">
    <citation type="submission" date="2018-08" db="EMBL/GenBank/DDBJ databases">
        <authorList>
            <person name="Khan S.A."/>
            <person name="Jeon C.O."/>
            <person name="Chun B.H."/>
            <person name="Jeong S.E."/>
        </authorList>
    </citation>
    <scope>NUCLEOTIDE SEQUENCE [LARGE SCALE GENOMIC DNA]</scope>
    <source>
        <strain evidence="2 3">S-16</strain>
    </source>
</reference>
<dbReference type="InterPro" id="IPR037401">
    <property type="entry name" value="SnoaL-like"/>
</dbReference>
<proteinExistence type="predicted"/>
<dbReference type="AlphaFoldDB" id="A0A3N7HRV1"/>
<organism evidence="2 3">
    <name type="scientific">Piscinibacter terrae</name>
    <dbReference type="NCBI Taxonomy" id="2496871"/>
    <lineage>
        <taxon>Bacteria</taxon>
        <taxon>Pseudomonadati</taxon>
        <taxon>Pseudomonadota</taxon>
        <taxon>Betaproteobacteria</taxon>
        <taxon>Burkholderiales</taxon>
        <taxon>Sphaerotilaceae</taxon>
        <taxon>Piscinibacter</taxon>
    </lineage>
</organism>
<dbReference type="Gene3D" id="3.10.450.50">
    <property type="match status" value="1"/>
</dbReference>
<dbReference type="Pfam" id="PF12680">
    <property type="entry name" value="SnoaL_2"/>
    <property type="match status" value="1"/>
</dbReference>